<evidence type="ECO:0000313" key="3">
    <source>
        <dbReference type="Proteomes" id="UP000265520"/>
    </source>
</evidence>
<proteinExistence type="predicted"/>
<feature type="compositionally biased region" description="Polar residues" evidence="1">
    <location>
        <begin position="1"/>
        <end position="23"/>
    </location>
</feature>
<accession>A0A392QKB8</accession>
<protein>
    <recommendedName>
        <fullName evidence="4">Envelope-like protein</fullName>
    </recommendedName>
</protein>
<sequence>MSQTSDSSQIKNKSTETPSNITKTRPKSKKETSYVVLDAKPISIVPSTESKKKSTRFKYAVKKGKPTKVSESSPFVSIKSVGSKSKKKKPQSSVQRGLSMHDLYVSEDPFRTGNVESHVDTSVKEAIDANVESSNKASDEIEKSEVEKVTEE</sequence>
<evidence type="ECO:0008006" key="4">
    <source>
        <dbReference type="Google" id="ProtNLM"/>
    </source>
</evidence>
<dbReference type="Proteomes" id="UP000265520">
    <property type="component" value="Unassembled WGS sequence"/>
</dbReference>
<feature type="region of interest" description="Disordered" evidence="1">
    <location>
        <begin position="128"/>
        <end position="152"/>
    </location>
</feature>
<keyword evidence="3" id="KW-1185">Reference proteome</keyword>
<evidence type="ECO:0000313" key="2">
    <source>
        <dbReference type="EMBL" id="MCI23996.1"/>
    </source>
</evidence>
<feature type="non-terminal residue" evidence="2">
    <location>
        <position position="152"/>
    </location>
</feature>
<evidence type="ECO:0000256" key="1">
    <source>
        <dbReference type="SAM" id="MobiDB-lite"/>
    </source>
</evidence>
<comment type="caution">
    <text evidence="2">The sequence shown here is derived from an EMBL/GenBank/DDBJ whole genome shotgun (WGS) entry which is preliminary data.</text>
</comment>
<feature type="region of interest" description="Disordered" evidence="1">
    <location>
        <begin position="60"/>
        <end position="100"/>
    </location>
</feature>
<dbReference type="EMBL" id="LXQA010139031">
    <property type="protein sequence ID" value="MCI23996.1"/>
    <property type="molecule type" value="Genomic_DNA"/>
</dbReference>
<feature type="compositionally biased region" description="Basic and acidic residues" evidence="1">
    <location>
        <begin position="137"/>
        <end position="152"/>
    </location>
</feature>
<reference evidence="2 3" key="1">
    <citation type="journal article" date="2018" name="Front. Plant Sci.">
        <title>Red Clover (Trifolium pratense) and Zigzag Clover (T. medium) - A Picture of Genomic Similarities and Differences.</title>
        <authorList>
            <person name="Dluhosova J."/>
            <person name="Istvanek J."/>
            <person name="Nedelnik J."/>
            <person name="Repkova J."/>
        </authorList>
    </citation>
    <scope>NUCLEOTIDE SEQUENCE [LARGE SCALE GENOMIC DNA]</scope>
    <source>
        <strain evidence="3">cv. 10/8</strain>
        <tissue evidence="2">Leaf</tissue>
    </source>
</reference>
<name>A0A392QKB8_9FABA</name>
<feature type="region of interest" description="Disordered" evidence="1">
    <location>
        <begin position="1"/>
        <end position="35"/>
    </location>
</feature>
<dbReference type="AlphaFoldDB" id="A0A392QKB8"/>
<organism evidence="2 3">
    <name type="scientific">Trifolium medium</name>
    <dbReference type="NCBI Taxonomy" id="97028"/>
    <lineage>
        <taxon>Eukaryota</taxon>
        <taxon>Viridiplantae</taxon>
        <taxon>Streptophyta</taxon>
        <taxon>Embryophyta</taxon>
        <taxon>Tracheophyta</taxon>
        <taxon>Spermatophyta</taxon>
        <taxon>Magnoliopsida</taxon>
        <taxon>eudicotyledons</taxon>
        <taxon>Gunneridae</taxon>
        <taxon>Pentapetalae</taxon>
        <taxon>rosids</taxon>
        <taxon>fabids</taxon>
        <taxon>Fabales</taxon>
        <taxon>Fabaceae</taxon>
        <taxon>Papilionoideae</taxon>
        <taxon>50 kb inversion clade</taxon>
        <taxon>NPAAA clade</taxon>
        <taxon>Hologalegina</taxon>
        <taxon>IRL clade</taxon>
        <taxon>Trifolieae</taxon>
        <taxon>Trifolium</taxon>
    </lineage>
</organism>